<name>A0A8T4GYD1_9EURY</name>
<dbReference type="Gene3D" id="1.10.287.1490">
    <property type="match status" value="1"/>
</dbReference>
<sequence>MQRKRLLVAVGLACLLVLAGCTGGGNGGDGATQASLGGDDPEYAEATGTPAGDEESSAADGRMRIYRAELSVRVSEFDASRSNLTNAAQGYGGYVSDSQIQANERNNETYRDGKFTYRVPAENYSAFLETVRAQGTVTQENENVQDVTGQHADLQARLENLRAERDRLRELYEQANDTEDVLAVQRELSDVQGEIERTEARLETLEDRVAYATVTVELREERPDVDYDRDHWYDTGVIAAFLQSVDGAIVALRALVIGIAYALPYLIAFGVPLAALGLVFKRIVIGGGLPSIRGGGDGSGNGSGSGGGGASSDAGDAGDDAAASSDADKRER</sequence>
<evidence type="ECO:0000256" key="1">
    <source>
        <dbReference type="SAM" id="Coils"/>
    </source>
</evidence>
<dbReference type="OrthoDB" id="242217at2157"/>
<protein>
    <recommendedName>
        <fullName evidence="4">DUF4349 domain-containing protein</fullName>
    </recommendedName>
</protein>
<evidence type="ECO:0000259" key="4">
    <source>
        <dbReference type="Pfam" id="PF14257"/>
    </source>
</evidence>
<feature type="compositionally biased region" description="Gly residues" evidence="2">
    <location>
        <begin position="293"/>
        <end position="310"/>
    </location>
</feature>
<evidence type="ECO:0000256" key="3">
    <source>
        <dbReference type="SAM" id="Phobius"/>
    </source>
</evidence>
<evidence type="ECO:0000313" key="6">
    <source>
        <dbReference type="Proteomes" id="UP000823736"/>
    </source>
</evidence>
<evidence type="ECO:0000256" key="2">
    <source>
        <dbReference type="SAM" id="MobiDB-lite"/>
    </source>
</evidence>
<keyword evidence="6" id="KW-1185">Reference proteome</keyword>
<feature type="region of interest" description="Disordered" evidence="2">
    <location>
        <begin position="293"/>
        <end position="332"/>
    </location>
</feature>
<reference evidence="5" key="1">
    <citation type="submission" date="2021-03" db="EMBL/GenBank/DDBJ databases">
        <title>Genomic Encyclopedia of Type Strains, Phase IV (KMG-IV): sequencing the most valuable type-strain genomes for metagenomic binning, comparative biology and taxonomic classification.</title>
        <authorList>
            <person name="Goeker M."/>
        </authorList>
    </citation>
    <scope>NUCLEOTIDE SEQUENCE</scope>
    <source>
        <strain evidence="5">DSM 26232</strain>
    </source>
</reference>
<feature type="coiled-coil region" evidence="1">
    <location>
        <begin position="144"/>
        <end position="215"/>
    </location>
</feature>
<accession>A0A8T4GYD1</accession>
<keyword evidence="3" id="KW-0812">Transmembrane</keyword>
<dbReference type="Proteomes" id="UP000823736">
    <property type="component" value="Unassembled WGS sequence"/>
</dbReference>
<gene>
    <name evidence="5" type="ORF">J2753_001058</name>
</gene>
<evidence type="ECO:0000313" key="5">
    <source>
        <dbReference type="EMBL" id="MBP1986564.1"/>
    </source>
</evidence>
<keyword evidence="1" id="KW-0175">Coiled coil</keyword>
<dbReference type="InterPro" id="IPR025645">
    <property type="entry name" value="DUF4349"/>
</dbReference>
<dbReference type="AlphaFoldDB" id="A0A8T4GYD1"/>
<dbReference type="Pfam" id="PF14257">
    <property type="entry name" value="DUF4349"/>
    <property type="match status" value="1"/>
</dbReference>
<feature type="domain" description="DUF4349" evidence="4">
    <location>
        <begin position="64"/>
        <end position="275"/>
    </location>
</feature>
<comment type="caution">
    <text evidence="5">The sequence shown here is derived from an EMBL/GenBank/DDBJ whole genome shotgun (WGS) entry which is preliminary data.</text>
</comment>
<dbReference type="EMBL" id="JAGGLC010000002">
    <property type="protein sequence ID" value="MBP1986564.1"/>
    <property type="molecule type" value="Genomic_DNA"/>
</dbReference>
<proteinExistence type="predicted"/>
<dbReference type="RefSeq" id="WP_209490865.1">
    <property type="nucleotide sequence ID" value="NZ_JAGGLC010000002.1"/>
</dbReference>
<keyword evidence="3" id="KW-0472">Membrane</keyword>
<feature type="compositionally biased region" description="Low complexity" evidence="2">
    <location>
        <begin position="311"/>
        <end position="325"/>
    </location>
</feature>
<feature type="transmembrane region" description="Helical" evidence="3">
    <location>
        <begin position="254"/>
        <end position="280"/>
    </location>
</feature>
<organism evidence="5 6">
    <name type="scientific">Halolamina salifodinae</name>
    <dbReference type="NCBI Taxonomy" id="1202767"/>
    <lineage>
        <taxon>Archaea</taxon>
        <taxon>Methanobacteriati</taxon>
        <taxon>Methanobacteriota</taxon>
        <taxon>Stenosarchaea group</taxon>
        <taxon>Halobacteria</taxon>
        <taxon>Halobacteriales</taxon>
        <taxon>Haloferacaceae</taxon>
    </lineage>
</organism>
<feature type="region of interest" description="Disordered" evidence="2">
    <location>
        <begin position="32"/>
        <end position="60"/>
    </location>
</feature>
<keyword evidence="3" id="KW-1133">Transmembrane helix</keyword>
<dbReference type="PROSITE" id="PS51257">
    <property type="entry name" value="PROKAR_LIPOPROTEIN"/>
    <property type="match status" value="1"/>
</dbReference>